<keyword evidence="5" id="KW-1133">Transmembrane helix</keyword>
<keyword evidence="8" id="KW-1185">Reference proteome</keyword>
<sequence>MSAQGPAVRSLERQALLVTVVLRTSSAAVAAVVALLGLGSAASPWWVLSGVAAVLVWAGLFGVRTLRGGPAGRFGAGDVVVCVLLCLLHSRLVPPSVLTASAGTGWIDLVASVTVLNAQCFLRQPHGLLATVVIASAYTAGAPGVREAPVVLLLQGLLSAGMFVLLRRAAHSTDAVLVARAEARANEAAGAAARADERDQQRRLHDTVLATLTMVSTGAITEYSDVLRDRAAADLRVIRALGAGADDAADSGHSAAQPARLDAALRTAVFAARPGLPPLTVEFRAAPVLLPGPVATALADAVAEALTNVARHAGTTTARVGARPVGAGAVVEVLDGGSGFDPATVPAHRRGLRESVTGRMAAVGGNASVESRPGAGTRVTLRWPG</sequence>
<dbReference type="RefSeq" id="WP_224309500.1">
    <property type="nucleotide sequence ID" value="NZ_JAHSST010000005.1"/>
</dbReference>
<dbReference type="Gene3D" id="3.30.565.10">
    <property type="entry name" value="Histidine kinase-like ATPase, C-terminal domain"/>
    <property type="match status" value="1"/>
</dbReference>
<feature type="region of interest" description="Disordered" evidence="4">
    <location>
        <begin position="366"/>
        <end position="385"/>
    </location>
</feature>
<keyword evidence="1" id="KW-0808">Transferase</keyword>
<evidence type="ECO:0000256" key="4">
    <source>
        <dbReference type="SAM" id="MobiDB-lite"/>
    </source>
</evidence>
<evidence type="ECO:0000259" key="6">
    <source>
        <dbReference type="Pfam" id="PF02518"/>
    </source>
</evidence>
<feature type="domain" description="Histidine kinase/HSP90-like ATPase" evidence="6">
    <location>
        <begin position="296"/>
        <end position="384"/>
    </location>
</feature>
<dbReference type="InterPro" id="IPR036890">
    <property type="entry name" value="HATPase_C_sf"/>
</dbReference>
<evidence type="ECO:0000256" key="3">
    <source>
        <dbReference type="ARBA" id="ARBA00023012"/>
    </source>
</evidence>
<dbReference type="EMBL" id="JAHSTP010000006">
    <property type="protein sequence ID" value="MBZ6152961.1"/>
    <property type="molecule type" value="Genomic_DNA"/>
</dbReference>
<evidence type="ECO:0000256" key="5">
    <source>
        <dbReference type="SAM" id="Phobius"/>
    </source>
</evidence>
<keyword evidence="2" id="KW-0418">Kinase</keyword>
<reference evidence="7 8" key="1">
    <citation type="submission" date="2021-06" db="EMBL/GenBank/DDBJ databases">
        <title>Ecological speciation of a Streptomyces species isolated from different habitats and geographic origins.</title>
        <authorList>
            <person name="Wang J."/>
        </authorList>
    </citation>
    <scope>NUCLEOTIDE SEQUENCE [LARGE SCALE GENOMIC DNA]</scope>
    <source>
        <strain evidence="7 8">FXJ8.012</strain>
    </source>
</reference>
<evidence type="ECO:0000313" key="7">
    <source>
        <dbReference type="EMBL" id="MBZ6152961.1"/>
    </source>
</evidence>
<name>A0ABS7W4Q2_STROV</name>
<dbReference type="SUPFAM" id="SSF55874">
    <property type="entry name" value="ATPase domain of HSP90 chaperone/DNA topoisomerase II/histidine kinase"/>
    <property type="match status" value="1"/>
</dbReference>
<keyword evidence="3" id="KW-0902">Two-component regulatory system</keyword>
<feature type="transmembrane region" description="Helical" evidence="5">
    <location>
        <begin position="15"/>
        <end position="39"/>
    </location>
</feature>
<comment type="caution">
    <text evidence="7">The sequence shown here is derived from an EMBL/GenBank/DDBJ whole genome shotgun (WGS) entry which is preliminary data.</text>
</comment>
<protein>
    <recommendedName>
        <fullName evidence="6">Histidine kinase/HSP90-like ATPase domain-containing protein</fullName>
    </recommendedName>
</protein>
<proteinExistence type="predicted"/>
<evidence type="ECO:0000313" key="8">
    <source>
        <dbReference type="Proteomes" id="UP000758701"/>
    </source>
</evidence>
<dbReference type="CDD" id="cd16917">
    <property type="entry name" value="HATPase_UhpB-NarQ-NarX-like"/>
    <property type="match status" value="1"/>
</dbReference>
<feature type="transmembrane region" description="Helical" evidence="5">
    <location>
        <begin position="45"/>
        <end position="63"/>
    </location>
</feature>
<dbReference type="InterPro" id="IPR003594">
    <property type="entry name" value="HATPase_dom"/>
</dbReference>
<dbReference type="InterPro" id="IPR050482">
    <property type="entry name" value="Sensor_HK_TwoCompSys"/>
</dbReference>
<dbReference type="PANTHER" id="PTHR24421">
    <property type="entry name" value="NITRATE/NITRITE SENSOR PROTEIN NARX-RELATED"/>
    <property type="match status" value="1"/>
</dbReference>
<gene>
    <name evidence="7" type="ORF">KVH32_17605</name>
</gene>
<dbReference type="Proteomes" id="UP000758701">
    <property type="component" value="Unassembled WGS sequence"/>
</dbReference>
<accession>A0ABS7W4Q2</accession>
<dbReference type="Pfam" id="PF02518">
    <property type="entry name" value="HATPase_c"/>
    <property type="match status" value="1"/>
</dbReference>
<evidence type="ECO:0000256" key="1">
    <source>
        <dbReference type="ARBA" id="ARBA00022679"/>
    </source>
</evidence>
<organism evidence="7 8">
    <name type="scientific">Streptomyces olivaceus</name>
    <dbReference type="NCBI Taxonomy" id="47716"/>
    <lineage>
        <taxon>Bacteria</taxon>
        <taxon>Bacillati</taxon>
        <taxon>Actinomycetota</taxon>
        <taxon>Actinomycetes</taxon>
        <taxon>Kitasatosporales</taxon>
        <taxon>Streptomycetaceae</taxon>
        <taxon>Streptomyces</taxon>
    </lineage>
</organism>
<keyword evidence="5" id="KW-0812">Transmembrane</keyword>
<keyword evidence="5" id="KW-0472">Membrane</keyword>
<evidence type="ECO:0000256" key="2">
    <source>
        <dbReference type="ARBA" id="ARBA00022777"/>
    </source>
</evidence>